<gene>
    <name evidence="4" type="ORF">Q8814_07595</name>
</gene>
<dbReference type="InterPro" id="IPR002645">
    <property type="entry name" value="STAS_dom"/>
</dbReference>
<dbReference type="InterPro" id="IPR003658">
    <property type="entry name" value="Anti-sigma_ant"/>
</dbReference>
<feature type="domain" description="STAS" evidence="3">
    <location>
        <begin position="42"/>
        <end position="137"/>
    </location>
</feature>
<dbReference type="Pfam" id="PF01740">
    <property type="entry name" value="STAS"/>
    <property type="match status" value="1"/>
</dbReference>
<evidence type="ECO:0000259" key="3">
    <source>
        <dbReference type="PROSITE" id="PS50801"/>
    </source>
</evidence>
<keyword evidence="5" id="KW-1185">Reference proteome</keyword>
<dbReference type="RefSeq" id="WP_330151407.1">
    <property type="nucleotide sequence ID" value="NZ_JAUZMZ010000029.1"/>
</dbReference>
<proteinExistence type="inferred from homology"/>
<dbReference type="InterPro" id="IPR036513">
    <property type="entry name" value="STAS_dom_sf"/>
</dbReference>
<dbReference type="PANTHER" id="PTHR33495">
    <property type="entry name" value="ANTI-SIGMA FACTOR ANTAGONIST TM_1081-RELATED-RELATED"/>
    <property type="match status" value="1"/>
</dbReference>
<evidence type="ECO:0000256" key="2">
    <source>
        <dbReference type="RuleBase" id="RU003749"/>
    </source>
</evidence>
<reference evidence="4 5" key="1">
    <citation type="submission" date="2023-08" db="EMBL/GenBank/DDBJ databases">
        <authorList>
            <person name="Girao M."/>
            <person name="Carvalho M.F."/>
        </authorList>
    </citation>
    <scope>NUCLEOTIDE SEQUENCE [LARGE SCALE GENOMIC DNA]</scope>
    <source>
        <strain evidence="4 5">CC-R104</strain>
    </source>
</reference>
<comment type="caution">
    <text evidence="4">The sequence shown here is derived from an EMBL/GenBank/DDBJ whole genome shotgun (WGS) entry which is preliminary data.</text>
</comment>
<accession>A0ABU7JPL4</accession>
<evidence type="ECO:0000313" key="4">
    <source>
        <dbReference type="EMBL" id="MEE2031973.1"/>
    </source>
</evidence>
<comment type="similarity">
    <text evidence="1 2">Belongs to the anti-sigma-factor antagonist family.</text>
</comment>
<evidence type="ECO:0000256" key="1">
    <source>
        <dbReference type="ARBA" id="ARBA00009013"/>
    </source>
</evidence>
<dbReference type="EMBL" id="JAUZMZ010000029">
    <property type="protein sequence ID" value="MEE2031973.1"/>
    <property type="molecule type" value="Genomic_DNA"/>
</dbReference>
<name>A0ABU7JPL4_9NOCA</name>
<dbReference type="Gene3D" id="3.30.750.24">
    <property type="entry name" value="STAS domain"/>
    <property type="match status" value="1"/>
</dbReference>
<dbReference type="Proteomes" id="UP001331936">
    <property type="component" value="Unassembled WGS sequence"/>
</dbReference>
<dbReference type="PANTHER" id="PTHR33495:SF2">
    <property type="entry name" value="ANTI-SIGMA FACTOR ANTAGONIST TM_1081-RELATED"/>
    <property type="match status" value="1"/>
</dbReference>
<organism evidence="4 5">
    <name type="scientific">Rhodococcus chondri</name>
    <dbReference type="NCBI Taxonomy" id="3065941"/>
    <lineage>
        <taxon>Bacteria</taxon>
        <taxon>Bacillati</taxon>
        <taxon>Actinomycetota</taxon>
        <taxon>Actinomycetes</taxon>
        <taxon>Mycobacteriales</taxon>
        <taxon>Nocardiaceae</taxon>
        <taxon>Rhodococcus</taxon>
    </lineage>
</organism>
<protein>
    <recommendedName>
        <fullName evidence="2">Anti-sigma factor antagonist</fullName>
    </recommendedName>
</protein>
<evidence type="ECO:0000313" key="5">
    <source>
        <dbReference type="Proteomes" id="UP001331936"/>
    </source>
</evidence>
<dbReference type="PROSITE" id="PS50801">
    <property type="entry name" value="STAS"/>
    <property type="match status" value="1"/>
</dbReference>
<dbReference type="NCBIfam" id="TIGR00377">
    <property type="entry name" value="ant_ant_sig"/>
    <property type="match status" value="1"/>
</dbReference>
<sequence>MDSRPSAFGAPDPALAALVDLHACAPAALSITVEERTGPAAVLHVSGDIDITTTPELTERLTEVVSRKRDLVLDLREVGFLGCSGLQLFETAAFRLRHDGACAVAVTGPHTERALHISGVDRLIQCYCTLDAALHAVRSGPMHRTVRVHAPALHQDAYSARSSDSAG</sequence>
<dbReference type="SUPFAM" id="SSF52091">
    <property type="entry name" value="SpoIIaa-like"/>
    <property type="match status" value="1"/>
</dbReference>
<dbReference type="CDD" id="cd07043">
    <property type="entry name" value="STAS_anti-anti-sigma_factors"/>
    <property type="match status" value="1"/>
</dbReference>